<dbReference type="PANTHER" id="PTHR47117">
    <property type="entry name" value="STAR-RELATED LIPID TRANSFER PROTEIN 9"/>
    <property type="match status" value="1"/>
</dbReference>
<dbReference type="SMART" id="SM00129">
    <property type="entry name" value="KISc"/>
    <property type="match status" value="1"/>
</dbReference>
<keyword evidence="4 5" id="KW-0505">Motor protein</keyword>
<keyword evidence="3 7" id="KW-0175">Coiled coil</keyword>
<dbReference type="PROSITE" id="PS00411">
    <property type="entry name" value="KINESIN_MOTOR_1"/>
    <property type="match status" value="1"/>
</dbReference>
<evidence type="ECO:0000256" key="4">
    <source>
        <dbReference type="ARBA" id="ARBA00023175"/>
    </source>
</evidence>
<feature type="domain" description="Kinesin motor" evidence="8">
    <location>
        <begin position="1"/>
        <end position="332"/>
    </location>
</feature>
<keyword evidence="6" id="KW-0493">Microtubule</keyword>
<evidence type="ECO:0000313" key="9">
    <source>
        <dbReference type="Proteomes" id="UP000694865"/>
    </source>
</evidence>
<dbReference type="InterPro" id="IPR019821">
    <property type="entry name" value="Kinesin_motor_CS"/>
</dbReference>
<dbReference type="Gene3D" id="3.40.850.10">
    <property type="entry name" value="Kinesin motor domain"/>
    <property type="match status" value="1"/>
</dbReference>
<dbReference type="PROSITE" id="PS50067">
    <property type="entry name" value="KINESIN_MOTOR_2"/>
    <property type="match status" value="1"/>
</dbReference>
<dbReference type="Proteomes" id="UP000694865">
    <property type="component" value="Unplaced"/>
</dbReference>
<dbReference type="CDD" id="cd22709">
    <property type="entry name" value="FHA_KIF28P"/>
    <property type="match status" value="1"/>
</dbReference>
<evidence type="ECO:0000313" key="10">
    <source>
        <dbReference type="RefSeq" id="XP_006817088.1"/>
    </source>
</evidence>
<evidence type="ECO:0000256" key="2">
    <source>
        <dbReference type="ARBA" id="ARBA00022840"/>
    </source>
</evidence>
<sequence>MFDKTTELTNPEAPNDEPKRFAYDFSYWSHDGFQERPLDQYLEGIDEKYVDQQRVFNDLGLKMLENAWKGYNCSLFAYGQTGSGKSYSVMGYQANKGIVPMICEELFRGITEKQQTADTGSEDDFQVTVSMIEIYNEQVKDLLNTKTTHKGGLKVREHQSKGFYVDSLKVFPVNSFADIEGRMNEGTRNRTIAATNMNATSSRAHTIVTITLVMKRTEGGKSLAKTSVLNLVDLAGSERADQTGATGDRLKEGSMINQSLTTLGNVIKALADTGSGKKSGHVPYRDSVLTKLLKNALGGNSKTIMIAAISPADINYEETLSTLRYADRAKSIKTKAIVNESPADKLIRELKEENLRLLQELKSGGTLTSQNVGSSDEGLEEMKKALQEQIERNKSEMLDMEKSWQQRLAETEAANMEKLLAEQNKQQQMKVVPHFWNLNEDAALTGMVVHIVKEGVSKIGSGKASPPPDILLKGLSIQKEHATVSSKKMVVKLKPCKNAKVLINGKEFTTEMELHHNDRLVY</sequence>
<organism evidence="9 10">
    <name type="scientific">Saccoglossus kowalevskii</name>
    <name type="common">Acorn worm</name>
    <dbReference type="NCBI Taxonomy" id="10224"/>
    <lineage>
        <taxon>Eukaryota</taxon>
        <taxon>Metazoa</taxon>
        <taxon>Hemichordata</taxon>
        <taxon>Enteropneusta</taxon>
        <taxon>Harrimaniidae</taxon>
        <taxon>Saccoglossus</taxon>
    </lineage>
</organism>
<evidence type="ECO:0000256" key="5">
    <source>
        <dbReference type="PROSITE-ProRule" id="PRU00283"/>
    </source>
</evidence>
<dbReference type="InterPro" id="IPR008984">
    <property type="entry name" value="SMAD_FHA_dom_sf"/>
</dbReference>
<dbReference type="GeneID" id="102800477"/>
<feature type="binding site" evidence="5">
    <location>
        <begin position="79"/>
        <end position="86"/>
    </location>
    <ligand>
        <name>ATP</name>
        <dbReference type="ChEBI" id="CHEBI:30616"/>
    </ligand>
</feature>
<evidence type="ECO:0000259" key="8">
    <source>
        <dbReference type="PROSITE" id="PS50067"/>
    </source>
</evidence>
<keyword evidence="2 5" id="KW-0067">ATP-binding</keyword>
<accession>A0ABM0MAP7</accession>
<evidence type="ECO:0000256" key="3">
    <source>
        <dbReference type="ARBA" id="ARBA00023054"/>
    </source>
</evidence>
<protein>
    <recommendedName>
        <fullName evidence="6">Kinesin-like protein</fullName>
    </recommendedName>
</protein>
<dbReference type="InterPro" id="IPR000253">
    <property type="entry name" value="FHA_dom"/>
</dbReference>
<feature type="non-terminal residue" evidence="10">
    <location>
        <position position="522"/>
    </location>
</feature>
<dbReference type="Gene3D" id="2.60.200.20">
    <property type="match status" value="1"/>
</dbReference>
<dbReference type="Pfam" id="PF00498">
    <property type="entry name" value="FHA"/>
    <property type="match status" value="1"/>
</dbReference>
<evidence type="ECO:0000256" key="6">
    <source>
        <dbReference type="RuleBase" id="RU000394"/>
    </source>
</evidence>
<dbReference type="InterPro" id="IPR027417">
    <property type="entry name" value="P-loop_NTPase"/>
</dbReference>
<dbReference type="SUPFAM" id="SSF49879">
    <property type="entry name" value="SMAD/FHA domain"/>
    <property type="match status" value="1"/>
</dbReference>
<keyword evidence="1 5" id="KW-0547">Nucleotide-binding</keyword>
<feature type="coiled-coil region" evidence="7">
    <location>
        <begin position="376"/>
        <end position="426"/>
    </location>
</feature>
<dbReference type="Pfam" id="PF00225">
    <property type="entry name" value="Kinesin"/>
    <property type="match status" value="1"/>
</dbReference>
<dbReference type="InterPro" id="IPR001752">
    <property type="entry name" value="Kinesin_motor_dom"/>
</dbReference>
<dbReference type="InterPro" id="IPR036961">
    <property type="entry name" value="Kinesin_motor_dom_sf"/>
</dbReference>
<dbReference type="RefSeq" id="XP_006817088.1">
    <property type="nucleotide sequence ID" value="XM_006817025.1"/>
</dbReference>
<comment type="similarity">
    <text evidence="5 6">Belongs to the TRAFAC class myosin-kinesin ATPase superfamily. Kinesin family.</text>
</comment>
<evidence type="ECO:0000256" key="1">
    <source>
        <dbReference type="ARBA" id="ARBA00022741"/>
    </source>
</evidence>
<name>A0ABM0MAP7_SACKO</name>
<dbReference type="PRINTS" id="PR00380">
    <property type="entry name" value="KINESINHEAVY"/>
</dbReference>
<evidence type="ECO:0000256" key="7">
    <source>
        <dbReference type="SAM" id="Coils"/>
    </source>
</evidence>
<gene>
    <name evidence="10" type="primary">LOC102800477</name>
</gene>
<reference evidence="10" key="1">
    <citation type="submission" date="2025-08" db="UniProtKB">
        <authorList>
            <consortium name="RefSeq"/>
        </authorList>
    </citation>
    <scope>IDENTIFICATION</scope>
    <source>
        <tissue evidence="10">Testes</tissue>
    </source>
</reference>
<dbReference type="SUPFAM" id="SSF52540">
    <property type="entry name" value="P-loop containing nucleoside triphosphate hydrolases"/>
    <property type="match status" value="1"/>
</dbReference>
<keyword evidence="9" id="KW-1185">Reference proteome</keyword>
<proteinExistence type="inferred from homology"/>